<dbReference type="RefSeq" id="WP_397716954.1">
    <property type="nucleotide sequence ID" value="NZ_JBIRGN010000008.1"/>
</dbReference>
<evidence type="ECO:0000313" key="3">
    <source>
        <dbReference type="Proteomes" id="UP001610818"/>
    </source>
</evidence>
<gene>
    <name evidence="2" type="ORF">ACH4F9_36225</name>
</gene>
<sequence>MPRFRLRRRSEPRQEHAHTCVRLRGEISGENAASTGRLLINALTPGLEVLEVDLGRVTYLSPDGCMALFSALVAARERDTRLIVTHADKRATATLDRIGFFRALADPEG</sequence>
<protein>
    <submittedName>
        <fullName evidence="2">STAS domain-containing protein</fullName>
    </submittedName>
</protein>
<dbReference type="CDD" id="cd07043">
    <property type="entry name" value="STAS_anti-anti-sigma_factors"/>
    <property type="match status" value="1"/>
</dbReference>
<reference evidence="2 3" key="1">
    <citation type="submission" date="2024-10" db="EMBL/GenBank/DDBJ databases">
        <title>The Natural Products Discovery Center: Release of the First 8490 Sequenced Strains for Exploring Actinobacteria Biosynthetic Diversity.</title>
        <authorList>
            <person name="Kalkreuter E."/>
            <person name="Kautsar S.A."/>
            <person name="Yang D."/>
            <person name="Bader C.D."/>
            <person name="Teijaro C.N."/>
            <person name="Fluegel L."/>
            <person name="Davis C.M."/>
            <person name="Simpson J.R."/>
            <person name="Lauterbach L."/>
            <person name="Steele A.D."/>
            <person name="Gui C."/>
            <person name="Meng S."/>
            <person name="Li G."/>
            <person name="Viehrig K."/>
            <person name="Ye F."/>
            <person name="Su P."/>
            <person name="Kiefer A.F."/>
            <person name="Nichols A."/>
            <person name="Cepeda A.J."/>
            <person name="Yan W."/>
            <person name="Fan B."/>
            <person name="Jiang Y."/>
            <person name="Adhikari A."/>
            <person name="Zheng C.-J."/>
            <person name="Schuster L."/>
            <person name="Cowan T.M."/>
            <person name="Smanski M.J."/>
            <person name="Chevrette M.G."/>
            <person name="De Carvalho L.P.S."/>
            <person name="Shen B."/>
        </authorList>
    </citation>
    <scope>NUCLEOTIDE SEQUENCE [LARGE SCALE GENOMIC DNA]</scope>
    <source>
        <strain evidence="2 3">NPDC017990</strain>
    </source>
</reference>
<organism evidence="2 3">
    <name type="scientific">Streptomyces longisporoflavus</name>
    <dbReference type="NCBI Taxonomy" id="28044"/>
    <lineage>
        <taxon>Bacteria</taxon>
        <taxon>Bacillati</taxon>
        <taxon>Actinomycetota</taxon>
        <taxon>Actinomycetes</taxon>
        <taxon>Kitasatosporales</taxon>
        <taxon>Streptomycetaceae</taxon>
        <taxon>Streptomyces</taxon>
    </lineage>
</organism>
<dbReference type="PROSITE" id="PS50801">
    <property type="entry name" value="STAS"/>
    <property type="match status" value="1"/>
</dbReference>
<evidence type="ECO:0000259" key="1">
    <source>
        <dbReference type="PROSITE" id="PS50801"/>
    </source>
</evidence>
<evidence type="ECO:0000313" key="2">
    <source>
        <dbReference type="EMBL" id="MFH8550465.1"/>
    </source>
</evidence>
<keyword evidence="3" id="KW-1185">Reference proteome</keyword>
<dbReference type="Pfam" id="PF01740">
    <property type="entry name" value="STAS"/>
    <property type="match status" value="1"/>
</dbReference>
<dbReference type="Proteomes" id="UP001610818">
    <property type="component" value="Unassembled WGS sequence"/>
</dbReference>
<dbReference type="InterPro" id="IPR036513">
    <property type="entry name" value="STAS_dom_sf"/>
</dbReference>
<dbReference type="Gene3D" id="3.30.750.24">
    <property type="entry name" value="STAS domain"/>
    <property type="match status" value="1"/>
</dbReference>
<feature type="domain" description="STAS" evidence="1">
    <location>
        <begin position="21"/>
        <end position="109"/>
    </location>
</feature>
<dbReference type="InterPro" id="IPR002645">
    <property type="entry name" value="STAS_dom"/>
</dbReference>
<accession>A0ABW7QZQ7</accession>
<dbReference type="EMBL" id="JBIRGQ010000008">
    <property type="protein sequence ID" value="MFH8550465.1"/>
    <property type="molecule type" value="Genomic_DNA"/>
</dbReference>
<dbReference type="SUPFAM" id="SSF52091">
    <property type="entry name" value="SpoIIaa-like"/>
    <property type="match status" value="1"/>
</dbReference>
<comment type="caution">
    <text evidence="2">The sequence shown here is derived from an EMBL/GenBank/DDBJ whole genome shotgun (WGS) entry which is preliminary data.</text>
</comment>
<proteinExistence type="predicted"/>
<name>A0ABW7QZQ7_9ACTN</name>